<dbReference type="Proteomes" id="UP000590412">
    <property type="component" value="Unassembled WGS sequence"/>
</dbReference>
<dbReference type="PANTHER" id="PTHR11129">
    <property type="entry name" value="PROTEIN FARNESYLTRANSFERASE ALPHA SUBUNIT/RAB GERANYLGERANYL TRANSFERASE ALPHA SUBUNIT"/>
    <property type="match status" value="1"/>
</dbReference>
<reference evidence="14" key="1">
    <citation type="submission" date="2020-03" db="EMBL/GenBank/DDBJ databases">
        <title>FDA dAtabase for Regulatory Grade micrObial Sequences (FDA-ARGOS): Supporting development and validation of Infectious Disease Dx tests.</title>
        <authorList>
            <person name="Campos J."/>
            <person name="Goldberg B."/>
            <person name="Tallon L."/>
            <person name="Sadzewicz L."/>
            <person name="Vavikolanu K."/>
            <person name="Mehta A."/>
            <person name="Aluvathingal J."/>
            <person name="Nadendla S."/>
            <person name="Nandy P."/>
            <person name="Geyer C."/>
            <person name="Yan Y."/>
            <person name="Sichtig H."/>
        </authorList>
    </citation>
    <scope>NUCLEOTIDE SEQUENCE [LARGE SCALE GENOMIC DNA]</scope>
    <source>
        <strain evidence="14">FDAARGOS_652</strain>
    </source>
</reference>
<dbReference type="SUPFAM" id="SSF48439">
    <property type="entry name" value="Protein prenylyltransferase"/>
    <property type="match status" value="1"/>
</dbReference>
<dbReference type="AlphaFoldDB" id="A0A8X7TBR7"/>
<dbReference type="Gene3D" id="1.25.40.120">
    <property type="entry name" value="Protein prenylyltransferase"/>
    <property type="match status" value="1"/>
</dbReference>
<dbReference type="EC" id="2.5.1.59" evidence="3"/>
<evidence type="ECO:0000256" key="4">
    <source>
        <dbReference type="ARBA" id="ARBA00012702"/>
    </source>
</evidence>
<comment type="caution">
    <text evidence="14">The sequence shown here is derived from an EMBL/GenBank/DDBJ whole genome shotgun (WGS) entry which is preliminary data.</text>
</comment>
<keyword evidence="8" id="KW-0460">Magnesium</keyword>
<evidence type="ECO:0000256" key="6">
    <source>
        <dbReference type="ARBA" id="ARBA00022679"/>
    </source>
</evidence>
<dbReference type="OrthoDB" id="272289at2759"/>
<evidence type="ECO:0000256" key="3">
    <source>
        <dbReference type="ARBA" id="ARBA00012700"/>
    </source>
</evidence>
<evidence type="ECO:0000256" key="2">
    <source>
        <dbReference type="ARBA" id="ARBA00006734"/>
    </source>
</evidence>
<dbReference type="EMBL" id="JABWAB010000005">
    <property type="protein sequence ID" value="KAF6051170.1"/>
    <property type="molecule type" value="Genomic_DNA"/>
</dbReference>
<evidence type="ECO:0000256" key="7">
    <source>
        <dbReference type="ARBA" id="ARBA00022737"/>
    </source>
</evidence>
<evidence type="ECO:0000256" key="11">
    <source>
        <dbReference type="ARBA" id="ARBA00042436"/>
    </source>
</evidence>
<evidence type="ECO:0000256" key="10">
    <source>
        <dbReference type="ARBA" id="ARBA00041392"/>
    </source>
</evidence>
<dbReference type="PANTHER" id="PTHR11129:SF1">
    <property type="entry name" value="PROTEIN FARNESYLTRANSFERASE_GERANYLGERANYLTRANSFERASE TYPE-1 SUBUNIT ALPHA"/>
    <property type="match status" value="1"/>
</dbReference>
<dbReference type="PROSITE" id="PS51147">
    <property type="entry name" value="PFTA"/>
    <property type="match status" value="5"/>
</dbReference>
<dbReference type="GO" id="GO:0004662">
    <property type="term" value="F:CAAX-protein geranylgeranyltransferase activity"/>
    <property type="evidence" value="ECO:0007669"/>
    <property type="project" value="UniProtKB-EC"/>
</dbReference>
<evidence type="ECO:0000313" key="14">
    <source>
        <dbReference type="EMBL" id="KAF6051170.1"/>
    </source>
</evidence>
<keyword evidence="5" id="KW-0637">Prenyltransferase</keyword>
<keyword evidence="6" id="KW-0808">Transferase</keyword>
<evidence type="ECO:0000256" key="5">
    <source>
        <dbReference type="ARBA" id="ARBA00022602"/>
    </source>
</evidence>
<evidence type="ECO:0000256" key="9">
    <source>
        <dbReference type="ARBA" id="ARBA00040965"/>
    </source>
</evidence>
<sequence>MSEYDFSDIIPVDLNSKEPQLCQILYDENYKSTMGLLLSLMQKKEYSPRALYLTELGIEQLASHYTTWIYRFNILQNLPNPNYYDELDWCEQIGLDNEKNYQIWNYRQLIINEILKQEIIGDVAEGKGKFQPHREFPILEAMLDSDPKNHHVWSYRKWLVERFDLFNDAKELLFVDQMIDADLLNNSAWSHRFFLKFAGKDATSELINGEVGYVKDKIRQCPQNASSWNYLLGIYDKYDMEISELEDFATEFVKLDTGKVKSSFAVELLSQINKQNGNDEKASTYDKLLKDLFSK</sequence>
<comment type="similarity">
    <text evidence="2">Belongs to the protein prenyltransferase subunit alpha family.</text>
</comment>
<dbReference type="InterPro" id="IPR002088">
    <property type="entry name" value="Prenyl_trans_a"/>
</dbReference>
<gene>
    <name evidence="14" type="primary">RAM2</name>
    <name evidence="14" type="ORF">FOB60_003838</name>
</gene>
<comment type="cofactor">
    <cofactor evidence="1">
        <name>Mg(2+)</name>
        <dbReference type="ChEBI" id="CHEBI:18420"/>
    </cofactor>
</comment>
<evidence type="ECO:0000256" key="8">
    <source>
        <dbReference type="ARBA" id="ARBA00022842"/>
    </source>
</evidence>
<dbReference type="GO" id="GO:0005953">
    <property type="term" value="C:CAAX-protein geranylgeranyltransferase complex"/>
    <property type="evidence" value="ECO:0007669"/>
    <property type="project" value="EnsemblFungi"/>
</dbReference>
<keyword evidence="7" id="KW-0677">Repeat</keyword>
<evidence type="ECO:0000256" key="12">
    <source>
        <dbReference type="ARBA" id="ARBA00043086"/>
    </source>
</evidence>
<proteinExistence type="inferred from homology"/>
<dbReference type="EC" id="2.5.1.58" evidence="4"/>
<dbReference type="GO" id="GO:0007323">
    <property type="term" value="P:peptide pheromone maturation"/>
    <property type="evidence" value="ECO:0007669"/>
    <property type="project" value="EnsemblFungi"/>
</dbReference>
<evidence type="ECO:0000313" key="15">
    <source>
        <dbReference type="Proteomes" id="UP000590412"/>
    </source>
</evidence>
<evidence type="ECO:0000256" key="13">
    <source>
        <dbReference type="ARBA" id="ARBA00043219"/>
    </source>
</evidence>
<dbReference type="GO" id="GO:0005965">
    <property type="term" value="C:protein farnesyltransferase complex"/>
    <property type="evidence" value="ECO:0007669"/>
    <property type="project" value="EnsemblFungi"/>
</dbReference>
<accession>A0A8X7TBR7</accession>
<dbReference type="Pfam" id="PF01239">
    <property type="entry name" value="PPTA"/>
    <property type="match status" value="3"/>
</dbReference>
<name>A0A8X7TBR7_CANPA</name>
<evidence type="ECO:0000256" key="1">
    <source>
        <dbReference type="ARBA" id="ARBA00001946"/>
    </source>
</evidence>
<organism evidence="14 15">
    <name type="scientific">Candida parapsilosis</name>
    <name type="common">Yeast</name>
    <dbReference type="NCBI Taxonomy" id="5480"/>
    <lineage>
        <taxon>Eukaryota</taxon>
        <taxon>Fungi</taxon>
        <taxon>Dikarya</taxon>
        <taxon>Ascomycota</taxon>
        <taxon>Saccharomycotina</taxon>
        <taxon>Pichiomycetes</taxon>
        <taxon>Debaryomycetaceae</taxon>
        <taxon>Candida/Lodderomyces clade</taxon>
        <taxon>Candida</taxon>
    </lineage>
</organism>
<protein>
    <recommendedName>
        <fullName evidence="9">Protein farnesyltransferase/geranylgeranyltransferase type-1 subunit alpha</fullName>
        <ecNumber evidence="4">2.5.1.58</ecNumber>
        <ecNumber evidence="3">2.5.1.59</ecNumber>
    </recommendedName>
    <alternativeName>
        <fullName evidence="12">CAAX farnesyltransferase subunit alpha</fullName>
    </alternativeName>
    <alternativeName>
        <fullName evidence="11">FTase-alpha</fullName>
    </alternativeName>
    <alternativeName>
        <fullName evidence="10">Ras proteins prenyltransferase subunit alpha</fullName>
    </alternativeName>
    <alternativeName>
        <fullName evidence="13">Type I protein geranyl-geranyltransferase subunit alpha</fullName>
    </alternativeName>
</protein>
<dbReference type="GO" id="GO:0004660">
    <property type="term" value="F:protein farnesyltransferase activity"/>
    <property type="evidence" value="ECO:0007669"/>
    <property type="project" value="UniProtKB-EC"/>
</dbReference>